<sequence length="299" mass="33228">MTTETAKAKSKLAILSSSLSELESQLEPLFTQTLPETLLSLEPIEQAKLQTLLTYVTYDLVFIYLKSRGIDPKTHPVVSELVRSSLIARFPTTYNLKQDRIKGYFDKIDKAEKPETKHIEIDKAAAGRFIKHAITQAKLGRPPGEMPAEPTPGPSNVRVPVKVTEKMLERQQYEKEMKERDAAEGSEESDLEVFDDEKMDNDDDEKVVDVKGKGKAKEQNDKGKLSVDASATPGTKRRRATVDPFAGYGDDASSANQLTEASSKDSVQQTRPRKKKQKSKESTPKAKAEKKAKKKGSST</sequence>
<dbReference type="AlphaFoldDB" id="A0AA39PDG9"/>
<evidence type="ECO:0000256" key="3">
    <source>
        <dbReference type="ARBA" id="ARBA00022552"/>
    </source>
</evidence>
<keyword evidence="3 6" id="KW-0698">rRNA processing</keyword>
<dbReference type="Pfam" id="PF04000">
    <property type="entry name" value="Sas10_Utp3"/>
    <property type="match status" value="1"/>
</dbReference>
<keyword evidence="5 6" id="KW-0539">Nucleus</keyword>
<comment type="function">
    <text evidence="6">Required for exosome-dependent processing of pre-rRNA and small nucleolar RNA (snRNA) precursors. Involved in processing of 35S pre-rRNA at the A0, A1 and A2 sites.</text>
</comment>
<protein>
    <recommendedName>
        <fullName evidence="6">Exosome complex protein</fullName>
    </recommendedName>
</protein>
<organism evidence="8 9">
    <name type="scientific">Armillaria novae-zelandiae</name>
    <dbReference type="NCBI Taxonomy" id="153914"/>
    <lineage>
        <taxon>Eukaryota</taxon>
        <taxon>Fungi</taxon>
        <taxon>Dikarya</taxon>
        <taxon>Basidiomycota</taxon>
        <taxon>Agaricomycotina</taxon>
        <taxon>Agaricomycetes</taxon>
        <taxon>Agaricomycetidae</taxon>
        <taxon>Agaricales</taxon>
        <taxon>Marasmiineae</taxon>
        <taxon>Physalacriaceae</taxon>
        <taxon>Armillaria</taxon>
    </lineage>
</organism>
<proteinExistence type="inferred from homology"/>
<comment type="similarity">
    <text evidence="2 6">Belongs to the C1D family.</text>
</comment>
<evidence type="ECO:0000256" key="2">
    <source>
        <dbReference type="ARBA" id="ARBA00009154"/>
    </source>
</evidence>
<dbReference type="Proteomes" id="UP001175227">
    <property type="component" value="Unassembled WGS sequence"/>
</dbReference>
<evidence type="ECO:0000256" key="4">
    <source>
        <dbReference type="ARBA" id="ARBA00022884"/>
    </source>
</evidence>
<feature type="compositionally biased region" description="Basic and acidic residues" evidence="7">
    <location>
        <begin position="172"/>
        <end position="183"/>
    </location>
</feature>
<feature type="region of interest" description="Disordered" evidence="7">
    <location>
        <begin position="137"/>
        <end position="160"/>
    </location>
</feature>
<feature type="compositionally biased region" description="Basic and acidic residues" evidence="7">
    <location>
        <begin position="279"/>
        <end position="289"/>
    </location>
</feature>
<evidence type="ECO:0000256" key="6">
    <source>
        <dbReference type="RuleBase" id="RU368003"/>
    </source>
</evidence>
<accession>A0AA39PDG9</accession>
<evidence type="ECO:0000313" key="9">
    <source>
        <dbReference type="Proteomes" id="UP001175227"/>
    </source>
</evidence>
<evidence type="ECO:0000313" key="8">
    <source>
        <dbReference type="EMBL" id="KAK0481805.1"/>
    </source>
</evidence>
<dbReference type="InterPro" id="IPR007146">
    <property type="entry name" value="Sas10/Utp3/C1D"/>
</dbReference>
<feature type="compositionally biased region" description="Basic residues" evidence="7">
    <location>
        <begin position="290"/>
        <end position="299"/>
    </location>
</feature>
<feature type="compositionally biased region" description="Basic and acidic residues" evidence="7">
    <location>
        <begin position="207"/>
        <end position="225"/>
    </location>
</feature>
<keyword evidence="4 6" id="KW-0694">RNA-binding</keyword>
<evidence type="ECO:0000256" key="5">
    <source>
        <dbReference type="ARBA" id="ARBA00023242"/>
    </source>
</evidence>
<feature type="compositionally biased region" description="Acidic residues" evidence="7">
    <location>
        <begin position="184"/>
        <end position="206"/>
    </location>
</feature>
<dbReference type="GO" id="GO:0003677">
    <property type="term" value="F:DNA binding"/>
    <property type="evidence" value="ECO:0007669"/>
    <property type="project" value="TreeGrafter"/>
</dbReference>
<dbReference type="GO" id="GO:0000178">
    <property type="term" value="C:exosome (RNase complex)"/>
    <property type="evidence" value="ECO:0007669"/>
    <property type="project" value="TreeGrafter"/>
</dbReference>
<comment type="subcellular location">
    <subcellularLocation>
        <location evidence="1 6">Nucleus</location>
    </subcellularLocation>
</comment>
<gene>
    <name evidence="8" type="ORF">IW261DRAFT_1103146</name>
</gene>
<comment type="caution">
    <text evidence="8">The sequence shown here is derived from an EMBL/GenBank/DDBJ whole genome shotgun (WGS) entry which is preliminary data.</text>
</comment>
<dbReference type="GO" id="GO:0003723">
    <property type="term" value="F:RNA binding"/>
    <property type="evidence" value="ECO:0007669"/>
    <property type="project" value="UniProtKB-UniRule"/>
</dbReference>
<dbReference type="EMBL" id="JAUEPR010000008">
    <property type="protein sequence ID" value="KAK0481805.1"/>
    <property type="molecule type" value="Genomic_DNA"/>
</dbReference>
<dbReference type="InterPro" id="IPR011082">
    <property type="entry name" value="Exosome-assoc_fac/DNA_repair"/>
</dbReference>
<feature type="compositionally biased region" description="Polar residues" evidence="7">
    <location>
        <begin position="253"/>
        <end position="268"/>
    </location>
</feature>
<keyword evidence="9" id="KW-1185">Reference proteome</keyword>
<dbReference type="GO" id="GO:0000460">
    <property type="term" value="P:maturation of 5.8S rRNA"/>
    <property type="evidence" value="ECO:0007669"/>
    <property type="project" value="TreeGrafter"/>
</dbReference>
<dbReference type="PANTHER" id="PTHR15341:SF3">
    <property type="entry name" value="NUCLEAR NUCLEIC ACID-BINDING PROTEIN C1D"/>
    <property type="match status" value="1"/>
</dbReference>
<dbReference type="GO" id="GO:0010468">
    <property type="term" value="P:regulation of gene expression"/>
    <property type="evidence" value="ECO:0007669"/>
    <property type="project" value="TreeGrafter"/>
</dbReference>
<evidence type="ECO:0000256" key="1">
    <source>
        <dbReference type="ARBA" id="ARBA00004123"/>
    </source>
</evidence>
<feature type="region of interest" description="Disordered" evidence="7">
    <location>
        <begin position="172"/>
        <end position="299"/>
    </location>
</feature>
<reference evidence="8" key="1">
    <citation type="submission" date="2023-06" db="EMBL/GenBank/DDBJ databases">
        <authorList>
            <consortium name="Lawrence Berkeley National Laboratory"/>
            <person name="Ahrendt S."/>
            <person name="Sahu N."/>
            <person name="Indic B."/>
            <person name="Wong-Bajracharya J."/>
            <person name="Merenyi Z."/>
            <person name="Ke H.-M."/>
            <person name="Monk M."/>
            <person name="Kocsube S."/>
            <person name="Drula E."/>
            <person name="Lipzen A."/>
            <person name="Balint B."/>
            <person name="Henrissat B."/>
            <person name="Andreopoulos B."/>
            <person name="Martin F.M."/>
            <person name="Harder C.B."/>
            <person name="Rigling D."/>
            <person name="Ford K.L."/>
            <person name="Foster G.D."/>
            <person name="Pangilinan J."/>
            <person name="Papanicolaou A."/>
            <person name="Barry K."/>
            <person name="LaButti K."/>
            <person name="Viragh M."/>
            <person name="Koriabine M."/>
            <person name="Yan M."/>
            <person name="Riley R."/>
            <person name="Champramary S."/>
            <person name="Plett K.L."/>
            <person name="Tsai I.J."/>
            <person name="Slot J."/>
            <person name="Sipos G."/>
            <person name="Plett J."/>
            <person name="Nagy L.G."/>
            <person name="Grigoriev I.V."/>
        </authorList>
    </citation>
    <scope>NUCLEOTIDE SEQUENCE</scope>
    <source>
        <strain evidence="8">ICMP 16352</strain>
    </source>
</reference>
<name>A0AA39PDG9_9AGAR</name>
<dbReference type="GO" id="GO:0005730">
    <property type="term" value="C:nucleolus"/>
    <property type="evidence" value="ECO:0007669"/>
    <property type="project" value="TreeGrafter"/>
</dbReference>
<dbReference type="PANTHER" id="PTHR15341">
    <property type="entry name" value="SUN-COR STEROID HORMONE RECEPTOR CO-REPRESSOR"/>
    <property type="match status" value="1"/>
</dbReference>
<evidence type="ECO:0000256" key="7">
    <source>
        <dbReference type="SAM" id="MobiDB-lite"/>
    </source>
</evidence>